<evidence type="ECO:0000313" key="3">
    <source>
        <dbReference type="Proteomes" id="UP001150238"/>
    </source>
</evidence>
<protein>
    <submittedName>
        <fullName evidence="2">Uncharacterized protein</fullName>
    </submittedName>
</protein>
<keyword evidence="1" id="KW-0472">Membrane</keyword>
<sequence>MNNQCLFLFVFPGSASFKSIFFTDPNIPGALITGCWLRAAIKCSRIEDGWGLFFLVSVLYSALPCSCILIYYIFSKSILTDSSPILAGMTKPRYLSCALLPDPKLNAPNSQHYLRLPLEDALCRQLPRFRFLGHTL</sequence>
<evidence type="ECO:0000256" key="1">
    <source>
        <dbReference type="SAM" id="Phobius"/>
    </source>
</evidence>
<dbReference type="AlphaFoldDB" id="A0A9W8ZRI7"/>
<keyword evidence="1" id="KW-1133">Transmembrane helix</keyword>
<gene>
    <name evidence="2" type="ORF">C8J55DRAFT_293166</name>
</gene>
<dbReference type="Proteomes" id="UP001150238">
    <property type="component" value="Unassembled WGS sequence"/>
</dbReference>
<reference evidence="2" key="1">
    <citation type="submission" date="2022-08" db="EMBL/GenBank/DDBJ databases">
        <authorList>
            <consortium name="DOE Joint Genome Institute"/>
            <person name="Min B."/>
            <person name="Riley R."/>
            <person name="Sierra-Patev S."/>
            <person name="Naranjo-Ortiz M."/>
            <person name="Looney B."/>
            <person name="Konkel Z."/>
            <person name="Slot J.C."/>
            <person name="Sakamoto Y."/>
            <person name="Steenwyk J.L."/>
            <person name="Rokas A."/>
            <person name="Carro J."/>
            <person name="Camarero S."/>
            <person name="Ferreira P."/>
            <person name="Molpeceres G."/>
            <person name="Ruiz-Duenas F.J."/>
            <person name="Serrano A."/>
            <person name="Henrissat B."/>
            <person name="Drula E."/>
            <person name="Hughes K.W."/>
            <person name="Mata J.L."/>
            <person name="Ishikawa N.K."/>
            <person name="Vargas-Isla R."/>
            <person name="Ushijima S."/>
            <person name="Smith C.A."/>
            <person name="Ahrendt S."/>
            <person name="Andreopoulos W."/>
            <person name="He G."/>
            <person name="Labutti K."/>
            <person name="Lipzen A."/>
            <person name="Ng V."/>
            <person name="Sandor L."/>
            <person name="Barry K."/>
            <person name="Martinez A.T."/>
            <person name="Xiao Y."/>
            <person name="Gibbons J.G."/>
            <person name="Terashima K."/>
            <person name="Hibbett D.S."/>
            <person name="Grigoriev I.V."/>
        </authorList>
    </citation>
    <scope>NUCLEOTIDE SEQUENCE</scope>
    <source>
        <strain evidence="2">Sp2 HRB7682 ss15</strain>
    </source>
</reference>
<keyword evidence="1" id="KW-0812">Transmembrane</keyword>
<name>A0A9W8ZRI7_9AGAR</name>
<proteinExistence type="predicted"/>
<feature type="transmembrane region" description="Helical" evidence="1">
    <location>
        <begin position="52"/>
        <end position="74"/>
    </location>
</feature>
<evidence type="ECO:0000313" key="2">
    <source>
        <dbReference type="EMBL" id="KAJ4463760.1"/>
    </source>
</evidence>
<organism evidence="2 3">
    <name type="scientific">Lentinula lateritia</name>
    <dbReference type="NCBI Taxonomy" id="40482"/>
    <lineage>
        <taxon>Eukaryota</taxon>
        <taxon>Fungi</taxon>
        <taxon>Dikarya</taxon>
        <taxon>Basidiomycota</taxon>
        <taxon>Agaricomycotina</taxon>
        <taxon>Agaricomycetes</taxon>
        <taxon>Agaricomycetidae</taxon>
        <taxon>Agaricales</taxon>
        <taxon>Marasmiineae</taxon>
        <taxon>Omphalotaceae</taxon>
        <taxon>Lentinula</taxon>
    </lineage>
</organism>
<comment type="caution">
    <text evidence="2">The sequence shown here is derived from an EMBL/GenBank/DDBJ whole genome shotgun (WGS) entry which is preliminary data.</text>
</comment>
<dbReference type="EMBL" id="JANVFS010000067">
    <property type="protein sequence ID" value="KAJ4463760.1"/>
    <property type="molecule type" value="Genomic_DNA"/>
</dbReference>
<reference evidence="2" key="2">
    <citation type="journal article" date="2023" name="Proc. Natl. Acad. Sci. U.S.A.">
        <title>A global phylogenomic analysis of the shiitake genus Lentinula.</title>
        <authorList>
            <person name="Sierra-Patev S."/>
            <person name="Min B."/>
            <person name="Naranjo-Ortiz M."/>
            <person name="Looney B."/>
            <person name="Konkel Z."/>
            <person name="Slot J.C."/>
            <person name="Sakamoto Y."/>
            <person name="Steenwyk J.L."/>
            <person name="Rokas A."/>
            <person name="Carro J."/>
            <person name="Camarero S."/>
            <person name="Ferreira P."/>
            <person name="Molpeceres G."/>
            <person name="Ruiz-Duenas F.J."/>
            <person name="Serrano A."/>
            <person name="Henrissat B."/>
            <person name="Drula E."/>
            <person name="Hughes K.W."/>
            <person name="Mata J.L."/>
            <person name="Ishikawa N.K."/>
            <person name="Vargas-Isla R."/>
            <person name="Ushijima S."/>
            <person name="Smith C.A."/>
            <person name="Donoghue J."/>
            <person name="Ahrendt S."/>
            <person name="Andreopoulos W."/>
            <person name="He G."/>
            <person name="LaButti K."/>
            <person name="Lipzen A."/>
            <person name="Ng V."/>
            <person name="Riley R."/>
            <person name="Sandor L."/>
            <person name="Barry K."/>
            <person name="Martinez A.T."/>
            <person name="Xiao Y."/>
            <person name="Gibbons J.G."/>
            <person name="Terashima K."/>
            <person name="Grigoriev I.V."/>
            <person name="Hibbett D."/>
        </authorList>
    </citation>
    <scope>NUCLEOTIDE SEQUENCE</scope>
    <source>
        <strain evidence="2">Sp2 HRB7682 ss15</strain>
    </source>
</reference>
<accession>A0A9W8ZRI7</accession>